<dbReference type="RefSeq" id="WP_191309525.1">
    <property type="nucleotide sequence ID" value="NZ_BNCL01000006.1"/>
</dbReference>
<dbReference type="EMBL" id="JAESHT010000020">
    <property type="protein sequence ID" value="MBL3675275.1"/>
    <property type="molecule type" value="Genomic_DNA"/>
</dbReference>
<name>A0ABS1S958_9RHOB</name>
<dbReference type="PRINTS" id="PR00081">
    <property type="entry name" value="GDHRDH"/>
</dbReference>
<dbReference type="Pfam" id="PF00106">
    <property type="entry name" value="adh_short"/>
    <property type="match status" value="1"/>
</dbReference>
<dbReference type="InterPro" id="IPR002347">
    <property type="entry name" value="SDR_fam"/>
</dbReference>
<dbReference type="SUPFAM" id="SSF51735">
    <property type="entry name" value="NAD(P)-binding Rossmann-fold domains"/>
    <property type="match status" value="1"/>
</dbReference>
<comment type="caution">
    <text evidence="1">The sequence shown here is derived from an EMBL/GenBank/DDBJ whole genome shotgun (WGS) entry which is preliminary data.</text>
</comment>
<dbReference type="InterPro" id="IPR036291">
    <property type="entry name" value="NAD(P)-bd_dom_sf"/>
</dbReference>
<dbReference type="Gene3D" id="3.40.50.720">
    <property type="entry name" value="NAD(P)-binding Rossmann-like Domain"/>
    <property type="match status" value="1"/>
</dbReference>
<reference evidence="1 2" key="1">
    <citation type="submission" date="2021-01" db="EMBL/GenBank/DDBJ databases">
        <title>011410 draft genome.</title>
        <authorList>
            <person name="Lang L."/>
        </authorList>
    </citation>
    <scope>NUCLEOTIDE SEQUENCE [LARGE SCALE GENOMIC DNA]</scope>
    <source>
        <strain evidence="1 2">KCTC 42845</strain>
    </source>
</reference>
<dbReference type="InterPro" id="IPR051468">
    <property type="entry name" value="Fungal_SecMetab_SDRs"/>
</dbReference>
<dbReference type="Proteomes" id="UP000644749">
    <property type="component" value="Unassembled WGS sequence"/>
</dbReference>
<accession>A0ABS1S958</accession>
<protein>
    <submittedName>
        <fullName evidence="1">SDR family NAD(P)-dependent oxidoreductase</fullName>
    </submittedName>
</protein>
<dbReference type="PANTHER" id="PTHR43544">
    <property type="entry name" value="SHORT-CHAIN DEHYDROGENASE/REDUCTASE"/>
    <property type="match status" value="1"/>
</dbReference>
<keyword evidence="2" id="KW-1185">Reference proteome</keyword>
<organism evidence="1 2">
    <name type="scientific">Paracoccus aerius</name>
    <dbReference type="NCBI Taxonomy" id="1915382"/>
    <lineage>
        <taxon>Bacteria</taxon>
        <taxon>Pseudomonadati</taxon>
        <taxon>Pseudomonadota</taxon>
        <taxon>Alphaproteobacteria</taxon>
        <taxon>Rhodobacterales</taxon>
        <taxon>Paracoccaceae</taxon>
        <taxon>Paracoccus</taxon>
    </lineage>
</organism>
<sequence length="226" mass="23727">MKQQDLAVVIGASGGIGGALTRDLQGRFSGQVIGLSRPELDLADPGSIARAANRIGQIGVPTLVLVATGVLHGPGMQPEKTIRRLDPQAMAVSFAVNTIGPALILKHFLPLIPRDRRAVLAVLSAKVGSIADNRLGGWYSYRASKAALNQVIRTASVELRRTHPKAICAAFHPGTVATPLSDGFAKTGLQVQDPKDAAASLLDSIARLTPADSGAFMDRFGTPIPW</sequence>
<evidence type="ECO:0000313" key="1">
    <source>
        <dbReference type="EMBL" id="MBL3675275.1"/>
    </source>
</evidence>
<gene>
    <name evidence="1" type="ORF">JL111_17510</name>
</gene>
<dbReference type="PANTHER" id="PTHR43544:SF12">
    <property type="entry name" value="NAD(P)-BINDING ROSSMANN-FOLD SUPERFAMILY PROTEIN"/>
    <property type="match status" value="1"/>
</dbReference>
<proteinExistence type="predicted"/>
<evidence type="ECO:0000313" key="2">
    <source>
        <dbReference type="Proteomes" id="UP000644749"/>
    </source>
</evidence>